<evidence type="ECO:0000313" key="1">
    <source>
        <dbReference type="EMBL" id="ACU95941.1"/>
    </source>
</evidence>
<keyword evidence="2" id="KW-1185">Reference proteome</keyword>
<accession>C7MXD2</accession>
<dbReference type="RefSeq" id="WP_012796370.1">
    <property type="nucleotide sequence ID" value="NC_013159.1"/>
</dbReference>
<organism evidence="1 2">
    <name type="scientific">Saccharomonospora viridis (strain ATCC 15386 / DSM 43017 / JCM 3036 / CCUG 5913 / NBRC 12207 / NCIMB 9602 / P101)</name>
    <name type="common">Thermoactinomyces viridis</name>
    <dbReference type="NCBI Taxonomy" id="471857"/>
    <lineage>
        <taxon>Bacteria</taxon>
        <taxon>Bacillati</taxon>
        <taxon>Actinomycetota</taxon>
        <taxon>Actinomycetes</taxon>
        <taxon>Pseudonocardiales</taxon>
        <taxon>Pseudonocardiaceae</taxon>
        <taxon>Saccharomonospora</taxon>
    </lineage>
</organism>
<sequence>MLENIENPLALATVTWLPPEQGGRRSGPPSAPVYASTTTFRTGDAVESEPGWPATDPRTVSVLLQRIDPTPQTTELVKVGFLAPELARPYLHEGAELVILEGPKQVAHAVITEVLTEDEQA</sequence>
<gene>
    <name evidence="1" type="ordered locus">Svir_08810</name>
</gene>
<dbReference type="Proteomes" id="UP000000841">
    <property type="component" value="Chromosome"/>
</dbReference>
<dbReference type="EMBL" id="CP001683">
    <property type="protein sequence ID" value="ACU95941.1"/>
    <property type="molecule type" value="Genomic_DNA"/>
</dbReference>
<dbReference type="KEGG" id="svi:Svir_08810"/>
<reference evidence="1 2" key="1">
    <citation type="journal article" date="2009" name="Stand. Genomic Sci.">
        <title>Complete genome sequence of Saccharomonospora viridis type strain (P101).</title>
        <authorList>
            <person name="Pati A."/>
            <person name="Sikorski J."/>
            <person name="Nolan M."/>
            <person name="Lapidus A."/>
            <person name="Copeland A."/>
            <person name="Glavina Del Rio T."/>
            <person name="Lucas S."/>
            <person name="Chen F."/>
            <person name="Tice H."/>
            <person name="Pitluck S."/>
            <person name="Cheng J.F."/>
            <person name="Chertkov O."/>
            <person name="Brettin T."/>
            <person name="Han C."/>
            <person name="Detter J.C."/>
            <person name="Kuske C."/>
            <person name="Bruce D."/>
            <person name="Goodwin L."/>
            <person name="Chain P."/>
            <person name="D'haeseleer P."/>
            <person name="Chen A."/>
            <person name="Palaniappan K."/>
            <person name="Ivanova N."/>
            <person name="Mavromatis K."/>
            <person name="Mikhailova N."/>
            <person name="Rohde M."/>
            <person name="Tindall B.J."/>
            <person name="Goker M."/>
            <person name="Bristow J."/>
            <person name="Eisen J.A."/>
            <person name="Markowitz V."/>
            <person name="Hugenholtz P."/>
            <person name="Kyrpides N.C."/>
            <person name="Klenk H.P."/>
        </authorList>
    </citation>
    <scope>NUCLEOTIDE SEQUENCE [LARGE SCALE GENOMIC DNA]</scope>
    <source>
        <strain evidence="2">ATCC 15386 / DSM 43017 / JCM 3036 / NBRC 12207 / P101</strain>
    </source>
</reference>
<dbReference type="STRING" id="471857.Svir_08810"/>
<dbReference type="HOGENOM" id="CLU_2036361_0_0_11"/>
<dbReference type="AlphaFoldDB" id="C7MXD2"/>
<name>C7MXD2_SACVD</name>
<evidence type="ECO:0000313" key="2">
    <source>
        <dbReference type="Proteomes" id="UP000000841"/>
    </source>
</evidence>
<proteinExistence type="predicted"/>
<protein>
    <submittedName>
        <fullName evidence="1">Uncharacterized protein</fullName>
    </submittedName>
</protein>